<keyword evidence="3" id="KW-1185">Reference proteome</keyword>
<evidence type="ECO:0000313" key="2">
    <source>
        <dbReference type="EMBL" id="SJM36900.1"/>
    </source>
</evidence>
<dbReference type="OrthoDB" id="2485468at2"/>
<dbReference type="InterPro" id="IPR032774">
    <property type="entry name" value="WG_beta_rep"/>
</dbReference>
<accession>A0A1R4EEJ8</accession>
<dbReference type="PANTHER" id="PTHR37841">
    <property type="entry name" value="GLR2918 PROTEIN"/>
    <property type="match status" value="1"/>
</dbReference>
<gene>
    <name evidence="2" type="ORF">A1019T_00867</name>
</gene>
<dbReference type="EMBL" id="FUGD01000065">
    <property type="protein sequence ID" value="SJM36900.1"/>
    <property type="molecule type" value="Genomic_DNA"/>
</dbReference>
<feature type="chain" id="PRO_5013363155" evidence="1">
    <location>
        <begin position="33"/>
        <end position="347"/>
    </location>
</feature>
<reference evidence="3" key="1">
    <citation type="submission" date="2017-02" db="EMBL/GenBank/DDBJ databases">
        <authorList>
            <person name="Mornico D."/>
        </authorList>
    </citation>
    <scope>NUCLEOTIDE SEQUENCE [LARGE SCALE GENOMIC DNA]</scope>
</reference>
<dbReference type="STRING" id="1945520.A1019T_00867"/>
<protein>
    <submittedName>
        <fullName evidence="2">KWG Leptospira</fullName>
    </submittedName>
</protein>
<evidence type="ECO:0000256" key="1">
    <source>
        <dbReference type="SAM" id="SignalP"/>
    </source>
</evidence>
<dbReference type="AlphaFoldDB" id="A0A1R4EEJ8"/>
<dbReference type="Proteomes" id="UP000188169">
    <property type="component" value="Unassembled WGS sequence"/>
</dbReference>
<organism evidence="2 3">
    <name type="scientific">Psychrobacter pasteurii</name>
    <dbReference type="NCBI Taxonomy" id="1945520"/>
    <lineage>
        <taxon>Bacteria</taxon>
        <taxon>Pseudomonadati</taxon>
        <taxon>Pseudomonadota</taxon>
        <taxon>Gammaproteobacteria</taxon>
        <taxon>Moraxellales</taxon>
        <taxon>Moraxellaceae</taxon>
        <taxon>Psychrobacter</taxon>
    </lineage>
</organism>
<feature type="signal peptide" evidence="1">
    <location>
        <begin position="1"/>
        <end position="32"/>
    </location>
</feature>
<sequence>MTLNTTRNSKSHLIKALSLCATLGVLSVPAYACQVPKSYYSNVFCTASSDYFLALKDSGQPVALIDKRGKRVADLSRYNGIDVSKLKDGLIPVQRRGKVGYINTSGREVIPAVYDVIAGDSQTKGWSRAVSNNRIVVKKAGSFGVIDTKNRVIVPFSANNRSISDFNGNLATITTRSGTQWVDINGRPTANPAKTVPNRNATTIASKPVVNTTTVIQSPSVTQTPTQTQSFTNTANAQVWQPEKRDGKWGYVNYSGVPMIKFLFQQAMPFSEGLAGVRMDNKWGFVNLAGELVIPFNYEESKVRRGRGATYKGAEPFVFKDGKAWVGNAANGAQMCIDNKGNYVSCS</sequence>
<evidence type="ECO:0000313" key="3">
    <source>
        <dbReference type="Proteomes" id="UP000188169"/>
    </source>
</evidence>
<proteinExistence type="predicted"/>
<keyword evidence="1" id="KW-0732">Signal</keyword>
<dbReference type="PANTHER" id="PTHR37841:SF1">
    <property type="entry name" value="DUF3298 DOMAIN-CONTAINING PROTEIN"/>
    <property type="match status" value="1"/>
</dbReference>
<dbReference type="RefSeq" id="WP_077448285.1">
    <property type="nucleotide sequence ID" value="NZ_FUGD01000065.1"/>
</dbReference>
<name>A0A1R4EEJ8_9GAMM</name>
<dbReference type="Pfam" id="PF14903">
    <property type="entry name" value="WG_beta_rep"/>
    <property type="match status" value="2"/>
</dbReference>